<dbReference type="InterPro" id="IPR018561">
    <property type="entry name" value="AosR"/>
</dbReference>
<comment type="caution">
    <text evidence="1">The sequence shown here is derived from an EMBL/GenBank/DDBJ whole genome shotgun (WGS) entry which is preliminary data.</text>
</comment>
<dbReference type="Pfam" id="PF09438">
    <property type="entry name" value="DUF2017"/>
    <property type="match status" value="1"/>
</dbReference>
<dbReference type="Proteomes" id="UP000705983">
    <property type="component" value="Unassembled WGS sequence"/>
</dbReference>
<sequence>MFSFKRVRGGVRSGGELFELELIASLMRDVVSILGDDVAVVDMSDDPLAALEKELAPIAEPSFDPVLDRLLPDMSEDPEEARELRELTESGIRSTKVSNLTLVYRTLANSAGEVFVPEADIPAWLSALNDLRLVLGTRLDIDDAERAEDVAVKAGKIADGEYSDATLTEDEEVENQLMLVYSMMSWWQDSLLDAVRFGRPRG</sequence>
<evidence type="ECO:0000313" key="2">
    <source>
        <dbReference type="Proteomes" id="UP000705983"/>
    </source>
</evidence>
<proteinExistence type="predicted"/>
<reference evidence="2" key="1">
    <citation type="submission" date="2021-02" db="EMBL/GenBank/DDBJ databases">
        <title>Leucobacter sp. CX169.</title>
        <authorList>
            <person name="Cheng Y."/>
        </authorList>
    </citation>
    <scope>NUCLEOTIDE SEQUENCE [LARGE SCALE GENOMIC DNA]</scope>
    <source>
        <strain evidence="2">JY899</strain>
    </source>
</reference>
<protein>
    <submittedName>
        <fullName evidence="1">DUF2017 family protein</fullName>
    </submittedName>
</protein>
<dbReference type="EMBL" id="JAFFJS010000002">
    <property type="protein sequence ID" value="MBM9432903.1"/>
    <property type="molecule type" value="Genomic_DNA"/>
</dbReference>
<accession>A0ABS2TEW0</accession>
<dbReference type="RefSeq" id="WP_187996288.1">
    <property type="nucleotide sequence ID" value="NZ_JACEXG010000002.1"/>
</dbReference>
<gene>
    <name evidence="1" type="ORF">JVW63_04215</name>
</gene>
<evidence type="ECO:0000313" key="1">
    <source>
        <dbReference type="EMBL" id="MBM9432903.1"/>
    </source>
</evidence>
<keyword evidence="2" id="KW-1185">Reference proteome</keyword>
<name>A0ABS2TEW0_9ACTO</name>
<organism evidence="1 2">
    <name type="scientific">Flaviflexus equikiangi</name>
    <dbReference type="NCBI Taxonomy" id="2758573"/>
    <lineage>
        <taxon>Bacteria</taxon>
        <taxon>Bacillati</taxon>
        <taxon>Actinomycetota</taxon>
        <taxon>Actinomycetes</taxon>
        <taxon>Actinomycetales</taxon>
        <taxon>Actinomycetaceae</taxon>
        <taxon>Flaviflexus</taxon>
    </lineage>
</organism>